<accession>A0A0V0G7Y5</accession>
<name>A0A0V0G7Y5_TRIDM</name>
<protein>
    <submittedName>
        <fullName evidence="2">Putative neuropeptide-like protein 31</fullName>
    </submittedName>
</protein>
<sequence length="103" mass="11562">TYINMAYLKVIIFLSMTTCLLAATTLKKRDNAADADLQTDSTYGFGYASPYLGFYGNGYYGGYSRLGWPHSHGYYGYGGYPRYGYGHGHYGYYGNPYYGGYYG</sequence>
<keyword evidence="2" id="KW-0527">Neuropeptide</keyword>
<feature type="transmembrane region" description="Helical" evidence="1">
    <location>
        <begin position="6"/>
        <end position="26"/>
    </location>
</feature>
<keyword evidence="1" id="KW-1133">Transmembrane helix</keyword>
<dbReference type="AlphaFoldDB" id="A0A0V0G7Y5"/>
<dbReference type="GO" id="GO:0007218">
    <property type="term" value="P:neuropeptide signaling pathway"/>
    <property type="evidence" value="ECO:0007669"/>
    <property type="project" value="UniProtKB-KW"/>
</dbReference>
<evidence type="ECO:0000313" key="2">
    <source>
        <dbReference type="EMBL" id="JAP04251.1"/>
    </source>
</evidence>
<evidence type="ECO:0000256" key="1">
    <source>
        <dbReference type="SAM" id="Phobius"/>
    </source>
</evidence>
<dbReference type="EMBL" id="GECL01001873">
    <property type="protein sequence ID" value="JAP04251.1"/>
    <property type="molecule type" value="Transcribed_RNA"/>
</dbReference>
<reference evidence="2" key="1">
    <citation type="journal article" date="2018" name="J. Proteomics">
        <title>Exploring the molecular complexity of Triatoma dimidiata sialome.</title>
        <authorList>
            <person name="Santiago P.B."/>
            <person name="de Araujo C.N."/>
            <person name="Charneau S."/>
            <person name="Bastos I.M.D."/>
            <person name="Assumpcao T.C.F."/>
            <person name="Queiroz R.M.L."/>
            <person name="Praca Y.R."/>
            <person name="Cordeiro T.M."/>
            <person name="Garcia C.H.S."/>
            <person name="da Silva I.G."/>
            <person name="Raiol T."/>
            <person name="Motta F.N."/>
            <person name="de Araujo Oliveira J.V."/>
            <person name="de Sousa M.V."/>
            <person name="Ribeiro J.M.C."/>
            <person name="de Santana J.M."/>
        </authorList>
    </citation>
    <scope>NUCLEOTIDE SEQUENCE</scope>
    <source>
        <strain evidence="2">Santander</strain>
        <tissue evidence="2">Salivary glands</tissue>
    </source>
</reference>
<proteinExistence type="predicted"/>
<keyword evidence="1" id="KW-0812">Transmembrane</keyword>
<keyword evidence="1" id="KW-0472">Membrane</keyword>
<feature type="non-terminal residue" evidence="2">
    <location>
        <position position="1"/>
    </location>
</feature>
<organism evidence="2">
    <name type="scientific">Triatoma dimidiata</name>
    <name type="common">Kissing bug</name>
    <name type="synonym">Meccus dimidiatus</name>
    <dbReference type="NCBI Taxonomy" id="72491"/>
    <lineage>
        <taxon>Eukaryota</taxon>
        <taxon>Metazoa</taxon>
        <taxon>Ecdysozoa</taxon>
        <taxon>Arthropoda</taxon>
        <taxon>Hexapoda</taxon>
        <taxon>Insecta</taxon>
        <taxon>Pterygota</taxon>
        <taxon>Neoptera</taxon>
        <taxon>Paraneoptera</taxon>
        <taxon>Hemiptera</taxon>
        <taxon>Heteroptera</taxon>
        <taxon>Panheteroptera</taxon>
        <taxon>Cimicomorpha</taxon>
        <taxon>Reduviidae</taxon>
        <taxon>Triatominae</taxon>
        <taxon>Triatoma</taxon>
    </lineage>
</organism>